<protein>
    <submittedName>
        <fullName evidence="2">ABC transporter permease</fullName>
    </submittedName>
</protein>
<evidence type="ECO:0000313" key="2">
    <source>
        <dbReference type="EMBL" id="MFD1394109.1"/>
    </source>
</evidence>
<feature type="transmembrane region" description="Helical" evidence="1">
    <location>
        <begin position="506"/>
        <end position="530"/>
    </location>
</feature>
<name>A0ABW4BAR6_9LACO</name>
<feature type="transmembrane region" description="Helical" evidence="1">
    <location>
        <begin position="129"/>
        <end position="153"/>
    </location>
</feature>
<keyword evidence="3" id="KW-1185">Reference proteome</keyword>
<evidence type="ECO:0000313" key="3">
    <source>
        <dbReference type="Proteomes" id="UP001597249"/>
    </source>
</evidence>
<keyword evidence="1" id="KW-0472">Membrane</keyword>
<gene>
    <name evidence="2" type="ORF">ACFQ3L_11075</name>
</gene>
<feature type="transmembrane region" description="Helical" evidence="1">
    <location>
        <begin position="197"/>
        <end position="213"/>
    </location>
</feature>
<feature type="transmembrane region" description="Helical" evidence="1">
    <location>
        <begin position="165"/>
        <end position="185"/>
    </location>
</feature>
<organism evidence="2 3">
    <name type="scientific">Lacticaseibacillus jixianensis</name>
    <dbReference type="NCBI Taxonomy" id="2486012"/>
    <lineage>
        <taxon>Bacteria</taxon>
        <taxon>Bacillati</taxon>
        <taxon>Bacillota</taxon>
        <taxon>Bacilli</taxon>
        <taxon>Lactobacillales</taxon>
        <taxon>Lactobacillaceae</taxon>
        <taxon>Lacticaseibacillus</taxon>
    </lineage>
</organism>
<comment type="caution">
    <text evidence="2">The sequence shown here is derived from an EMBL/GenBank/DDBJ whole genome shotgun (WGS) entry which is preliminary data.</text>
</comment>
<feature type="transmembrane region" description="Helical" evidence="1">
    <location>
        <begin position="440"/>
        <end position="459"/>
    </location>
</feature>
<reference evidence="3" key="1">
    <citation type="journal article" date="2019" name="Int. J. Syst. Evol. Microbiol.">
        <title>The Global Catalogue of Microorganisms (GCM) 10K type strain sequencing project: providing services to taxonomists for standard genome sequencing and annotation.</title>
        <authorList>
            <consortium name="The Broad Institute Genomics Platform"/>
            <consortium name="The Broad Institute Genome Sequencing Center for Infectious Disease"/>
            <person name="Wu L."/>
            <person name="Ma J."/>
        </authorList>
    </citation>
    <scope>NUCLEOTIDE SEQUENCE [LARGE SCALE GENOMIC DNA]</scope>
    <source>
        <strain evidence="3">CCM 8911</strain>
    </source>
</reference>
<feature type="transmembrane region" description="Helical" evidence="1">
    <location>
        <begin position="395"/>
        <end position="420"/>
    </location>
</feature>
<sequence length="538" mass="57345">MTNRYANTWALVRLNLRHDWLKIALWIAGLAGLMASAAAKFEGIYGSQHAMASIAKTLKTPAMVSLLGPFTAKPPYTTAVIYGAEMMVFMGLFAAMMNVFFAVHATRDEEDTGTSELILAHAVGRQSPLLAAIIELIVINGGAGVLEAVGLQAANMPGANAAGSWLFGLGLGVFGFMFGTFALLFAQVASSARTATILSYAWLGVLFVARMGTDVKDPDLTWWTIFGWIEKMALYTANVWTPVLMMAGLSVIVLAMTVSVAALRDIGAGLVEPRSGRQTGSALLRGPLMLLARLERMSTTIWLIGLFLLGASYGSIFGTVGDLVKTNPMMAKLLGSSGVNAANRAVVMGLANTLVVIFAVVAVVPAISTLLRLNSDERKSYLELLHAAPVSRLRLFLSFAAHALAVGTAALALGVLGMAVAGNAAMSTPISVARFMRGFVGYWPALLIVCGAAAVLAALLPRLQAVIWIVPVYGVLSMFLGPMLDFPKWAQRLTPFGWVNKVPQHAVAWGPFAWMTGLGVVLFVVAYLGYRRRDLTMN</sequence>
<feature type="transmembrane region" description="Helical" evidence="1">
    <location>
        <begin position="79"/>
        <end position="103"/>
    </location>
</feature>
<dbReference type="RefSeq" id="WP_125585225.1">
    <property type="nucleotide sequence ID" value="NZ_JBHTMO010000040.1"/>
</dbReference>
<feature type="transmembrane region" description="Helical" evidence="1">
    <location>
        <begin position="466"/>
        <end position="486"/>
    </location>
</feature>
<dbReference type="Proteomes" id="UP001597249">
    <property type="component" value="Unassembled WGS sequence"/>
</dbReference>
<accession>A0ABW4BAR6</accession>
<proteinExistence type="predicted"/>
<feature type="transmembrane region" description="Helical" evidence="1">
    <location>
        <begin position="341"/>
        <end position="374"/>
    </location>
</feature>
<keyword evidence="1" id="KW-0812">Transmembrane</keyword>
<dbReference type="EMBL" id="JBHTMO010000040">
    <property type="protein sequence ID" value="MFD1394109.1"/>
    <property type="molecule type" value="Genomic_DNA"/>
</dbReference>
<feature type="transmembrane region" description="Helical" evidence="1">
    <location>
        <begin position="20"/>
        <end position="39"/>
    </location>
</feature>
<evidence type="ECO:0000256" key="1">
    <source>
        <dbReference type="SAM" id="Phobius"/>
    </source>
</evidence>
<feature type="transmembrane region" description="Helical" evidence="1">
    <location>
        <begin position="301"/>
        <end position="321"/>
    </location>
</feature>
<feature type="transmembrane region" description="Helical" evidence="1">
    <location>
        <begin position="239"/>
        <end position="263"/>
    </location>
</feature>
<keyword evidence="1" id="KW-1133">Transmembrane helix</keyword>